<dbReference type="AlphaFoldDB" id="A0A7C4RWP4"/>
<keyword evidence="3" id="KW-0175">Coiled coil</keyword>
<dbReference type="Gene3D" id="6.10.340.10">
    <property type="match status" value="1"/>
</dbReference>
<evidence type="ECO:0000256" key="1">
    <source>
        <dbReference type="ARBA" id="ARBA00023224"/>
    </source>
</evidence>
<keyword evidence="4" id="KW-0472">Membrane</keyword>
<dbReference type="InterPro" id="IPR004089">
    <property type="entry name" value="MCPsignal_dom"/>
</dbReference>
<evidence type="ECO:0000256" key="3">
    <source>
        <dbReference type="SAM" id="Coils"/>
    </source>
</evidence>
<reference evidence="6" key="1">
    <citation type="journal article" date="2020" name="mSystems">
        <title>Genome- and Community-Level Interaction Insights into Carbon Utilization and Element Cycling Functions of Hydrothermarchaeota in Hydrothermal Sediment.</title>
        <authorList>
            <person name="Zhou Z."/>
            <person name="Liu Y."/>
            <person name="Xu W."/>
            <person name="Pan J."/>
            <person name="Luo Z.H."/>
            <person name="Li M."/>
        </authorList>
    </citation>
    <scope>NUCLEOTIDE SEQUENCE [LARGE SCALE GENOMIC DNA]</scope>
    <source>
        <strain evidence="6">SpSt-609</strain>
    </source>
</reference>
<evidence type="ECO:0000313" key="6">
    <source>
        <dbReference type="EMBL" id="HGU41000.1"/>
    </source>
</evidence>
<dbReference type="PROSITE" id="PS50111">
    <property type="entry name" value="CHEMOTAXIS_TRANSDUC_2"/>
    <property type="match status" value="1"/>
</dbReference>
<name>A0A7C4RWP4_9BACT</name>
<proteinExistence type="predicted"/>
<feature type="transmembrane region" description="Helical" evidence="4">
    <location>
        <begin position="114"/>
        <end position="136"/>
    </location>
</feature>
<keyword evidence="4" id="KW-0812">Transmembrane</keyword>
<dbReference type="GO" id="GO:0016020">
    <property type="term" value="C:membrane"/>
    <property type="evidence" value="ECO:0007669"/>
    <property type="project" value="InterPro"/>
</dbReference>
<keyword evidence="1 2" id="KW-0807">Transducer</keyword>
<feature type="coiled-coil region" evidence="3">
    <location>
        <begin position="300"/>
        <end position="334"/>
    </location>
</feature>
<evidence type="ECO:0000256" key="4">
    <source>
        <dbReference type="SAM" id="Phobius"/>
    </source>
</evidence>
<protein>
    <submittedName>
        <fullName evidence="6">Methyl-accepting chemotaxis protein</fullName>
    </submittedName>
</protein>
<dbReference type="Gene3D" id="1.10.287.950">
    <property type="entry name" value="Methyl-accepting chemotaxis protein"/>
    <property type="match status" value="1"/>
</dbReference>
<organism evidence="6">
    <name type="scientific">Fervidobacterium thailandense</name>
    <dbReference type="NCBI Taxonomy" id="1008305"/>
    <lineage>
        <taxon>Bacteria</taxon>
        <taxon>Thermotogati</taxon>
        <taxon>Thermotogota</taxon>
        <taxon>Thermotogae</taxon>
        <taxon>Thermotogales</taxon>
        <taxon>Fervidobacteriaceae</taxon>
        <taxon>Fervidobacterium</taxon>
    </lineage>
</organism>
<accession>A0A7C4RWP4</accession>
<comment type="caution">
    <text evidence="6">The sequence shown here is derived from an EMBL/GenBank/DDBJ whole genome shotgun (WGS) entry which is preliminary data.</text>
</comment>
<dbReference type="PANTHER" id="PTHR32089:SF112">
    <property type="entry name" value="LYSOZYME-LIKE PROTEIN-RELATED"/>
    <property type="match status" value="1"/>
</dbReference>
<dbReference type="SMART" id="SM00283">
    <property type="entry name" value="MA"/>
    <property type="match status" value="1"/>
</dbReference>
<dbReference type="SUPFAM" id="SSF58104">
    <property type="entry name" value="Methyl-accepting chemotaxis protein (MCP) signaling domain"/>
    <property type="match status" value="1"/>
</dbReference>
<dbReference type="Pfam" id="PF00015">
    <property type="entry name" value="MCPsignal"/>
    <property type="match status" value="1"/>
</dbReference>
<dbReference type="GO" id="GO:0007165">
    <property type="term" value="P:signal transduction"/>
    <property type="evidence" value="ECO:0007669"/>
    <property type="project" value="UniProtKB-KW"/>
</dbReference>
<feature type="transmembrane region" description="Helical" evidence="4">
    <location>
        <begin position="76"/>
        <end position="102"/>
    </location>
</feature>
<feature type="transmembrane region" description="Helical" evidence="4">
    <location>
        <begin position="157"/>
        <end position="181"/>
    </location>
</feature>
<dbReference type="PANTHER" id="PTHR32089">
    <property type="entry name" value="METHYL-ACCEPTING CHEMOTAXIS PROTEIN MCPB"/>
    <property type="match status" value="1"/>
</dbReference>
<evidence type="ECO:0000259" key="5">
    <source>
        <dbReference type="PROSITE" id="PS50111"/>
    </source>
</evidence>
<feature type="transmembrane region" description="Helical" evidence="4">
    <location>
        <begin position="12"/>
        <end position="35"/>
    </location>
</feature>
<dbReference type="EMBL" id="DSZY01000031">
    <property type="protein sequence ID" value="HGU41000.1"/>
    <property type="molecule type" value="Genomic_DNA"/>
</dbReference>
<sequence>MLEFKTYYSSQLAKRVLAVLLLIDPLALLISYYGFAGIGNYPVQVILLGYALAVVAVGFPIFFASKYVARKAFEGLNVNVPVVTSLLIFFGNFFAATLIGIASKVIAPMPESTLILRLAGALAINVNIMVVYTWLLSTIKPPDELDEVLFRRIQIPIVLKLVLGVLSISMWIGPILLKAILKRVEIEYSLQRTLVFISVVLNLILAVSITLLTKRILSGVPKIFETLVQLSKGDLTISWTTESSDEFKIISKALNNAILGLKQLMLKAAETSEASMNLFSKVRENFEQFERRTTKMVESVQKQQLQLERITSSIEEITTNIEELSAQAQGLSQLAEGIMKSVNNASEKSAQALDITRKVKELTAGFLREYENLEKNIIIMSENTKNIGTIVETVRAIAEQTNLLALNAAIEAARAGEAGRGFAVVADEIRKLAEQTKASTDIISKTILAIEESSQTLSEGVKNLKAEVVQTEQGYNSVLEAFEFLNEVIKNLTGAVDTLVAHSEEQSASAEEMRSGALEISNSVSKISETGQDIVQSASDDLQELSLISRQLSGVTEILKELKSRIEIFKY</sequence>
<feature type="transmembrane region" description="Helical" evidence="4">
    <location>
        <begin position="193"/>
        <end position="212"/>
    </location>
</feature>
<keyword evidence="4" id="KW-1133">Transmembrane helix</keyword>
<gene>
    <name evidence="6" type="ORF">ENT77_07365</name>
</gene>
<feature type="transmembrane region" description="Helical" evidence="4">
    <location>
        <begin position="41"/>
        <end position="64"/>
    </location>
</feature>
<feature type="domain" description="Methyl-accepting transducer" evidence="5">
    <location>
        <begin position="278"/>
        <end position="521"/>
    </location>
</feature>
<evidence type="ECO:0000256" key="2">
    <source>
        <dbReference type="PROSITE-ProRule" id="PRU00284"/>
    </source>
</evidence>